<evidence type="ECO:0008006" key="5">
    <source>
        <dbReference type="Google" id="ProtNLM"/>
    </source>
</evidence>
<evidence type="ECO:0000259" key="1">
    <source>
        <dbReference type="Pfam" id="PF09664"/>
    </source>
</evidence>
<dbReference type="Pfam" id="PF09664">
    <property type="entry name" value="DUF2399"/>
    <property type="match status" value="1"/>
</dbReference>
<dbReference type="InterPro" id="IPR024466">
    <property type="entry name" value="CHP02679_N"/>
</dbReference>
<reference evidence="3" key="1">
    <citation type="journal article" date="2014" name="Int. J. Syst. Evol. Microbiol.">
        <title>Complete genome sequence of Corynebacterium casei LMG S-19264T (=DSM 44701T), isolated from a smear-ripened cheese.</title>
        <authorList>
            <consortium name="US DOE Joint Genome Institute (JGI-PGF)"/>
            <person name="Walter F."/>
            <person name="Albersmeier A."/>
            <person name="Kalinowski J."/>
            <person name="Ruckert C."/>
        </authorList>
    </citation>
    <scope>NUCLEOTIDE SEQUENCE</scope>
    <source>
        <strain evidence="3">CGMCC 1.12408</strain>
    </source>
</reference>
<evidence type="ECO:0000313" key="4">
    <source>
        <dbReference type="Proteomes" id="UP000613512"/>
    </source>
</evidence>
<dbReference type="AlphaFoldDB" id="A0A916W599"/>
<comment type="caution">
    <text evidence="3">The sequence shown here is derived from an EMBL/GenBank/DDBJ whole genome shotgun (WGS) entry which is preliminary data.</text>
</comment>
<feature type="domain" description="DUF2399" evidence="1">
    <location>
        <begin position="273"/>
        <end position="425"/>
    </location>
</feature>
<reference evidence="3" key="2">
    <citation type="submission" date="2020-09" db="EMBL/GenBank/DDBJ databases">
        <authorList>
            <person name="Sun Q."/>
            <person name="Zhou Y."/>
        </authorList>
    </citation>
    <scope>NUCLEOTIDE SEQUENCE</scope>
    <source>
        <strain evidence="3">CGMCC 1.12408</strain>
    </source>
</reference>
<gene>
    <name evidence="3" type="ORF">GCM10008025_08390</name>
</gene>
<evidence type="ECO:0000313" key="3">
    <source>
        <dbReference type="EMBL" id="GGA66846.1"/>
    </source>
</evidence>
<keyword evidence="4" id="KW-1185">Reference proteome</keyword>
<organism evidence="3 4">
    <name type="scientific">Ornithinibacillus halotolerans</name>
    <dbReference type="NCBI Taxonomy" id="1274357"/>
    <lineage>
        <taxon>Bacteria</taxon>
        <taxon>Bacillati</taxon>
        <taxon>Bacillota</taxon>
        <taxon>Bacilli</taxon>
        <taxon>Bacillales</taxon>
        <taxon>Bacillaceae</taxon>
        <taxon>Ornithinibacillus</taxon>
    </lineage>
</organism>
<dbReference type="EMBL" id="BMEY01000003">
    <property type="protein sequence ID" value="GGA66846.1"/>
    <property type="molecule type" value="Genomic_DNA"/>
</dbReference>
<protein>
    <recommendedName>
        <fullName evidence="5">TIGR02679 family protein</fullName>
    </recommendedName>
</protein>
<name>A0A916W599_9BACI</name>
<proteinExistence type="predicted"/>
<dbReference type="InterPro" id="IPR013495">
    <property type="entry name" value="CHP02679"/>
</dbReference>
<dbReference type="Pfam" id="PF11796">
    <property type="entry name" value="DUF3323"/>
    <property type="match status" value="1"/>
</dbReference>
<evidence type="ECO:0000259" key="2">
    <source>
        <dbReference type="Pfam" id="PF11796"/>
    </source>
</evidence>
<dbReference type="InterPro" id="IPR024465">
    <property type="entry name" value="DUF2399"/>
</dbReference>
<dbReference type="Proteomes" id="UP000613512">
    <property type="component" value="Unassembled WGS sequence"/>
</dbReference>
<feature type="domain" description="Conserved hypothetical protein CHP02679 N terminus" evidence="2">
    <location>
        <begin position="36"/>
        <end position="248"/>
    </location>
</feature>
<dbReference type="NCBIfam" id="TIGR02679">
    <property type="entry name" value="TIGR02679 family protein"/>
    <property type="match status" value="1"/>
</dbReference>
<sequence>MELKLKEAVAFFKSEKAYQQLFIHMRKKYESLGRIGGTVPVRQFSHDDLEVIGGFFGMTVEQLLLKKSISILAFESKIQETRFAGITLKDLLDAFYGEKIISKKQSALEKENRLKQLLQELQQSYPSLFFWLEHLETYSSDSRWIVRLAMEEPERFRNLVEFLDLAIYGLPNEVERLPMFSQRITGDPHAFDLEQDLGKVFLHVLTVHSKSGEEAIIVPSGTEEINELLQRYHIYRDDLLNFVTCANLYADRSDGEIHPVWSAAVACHSVQIVPLRELVNLKNIYPIKGNDVWIVENSGVCSAILDQVPNAPIICTNGQFKLATLLLMDLLVKHGCILHYAGDFDPEGLGMAQRMVNRYQDKVKLWHMDIMAYQKSNPVKPLTKERLEKLKGISEDNLIKVANEMLEYGKAGYQEALVEWMLTDIRQKI</sequence>
<dbReference type="RefSeq" id="WP_188383438.1">
    <property type="nucleotide sequence ID" value="NZ_BMEY01000003.1"/>
</dbReference>
<accession>A0A916W599</accession>